<organism evidence="3 4">
    <name type="scientific">Phytoactinopolyspora mesophila</name>
    <dbReference type="NCBI Taxonomy" id="2650750"/>
    <lineage>
        <taxon>Bacteria</taxon>
        <taxon>Bacillati</taxon>
        <taxon>Actinomycetota</taxon>
        <taxon>Actinomycetes</taxon>
        <taxon>Jiangellales</taxon>
        <taxon>Jiangellaceae</taxon>
        <taxon>Phytoactinopolyspora</taxon>
    </lineage>
</organism>
<dbReference type="SUPFAM" id="SSF53474">
    <property type="entry name" value="alpha/beta-Hydrolases"/>
    <property type="match status" value="1"/>
</dbReference>
<dbReference type="InterPro" id="IPR000073">
    <property type="entry name" value="AB_hydrolase_1"/>
</dbReference>
<dbReference type="Gene3D" id="3.40.50.1820">
    <property type="entry name" value="alpha/beta hydrolase"/>
    <property type="match status" value="1"/>
</dbReference>
<protein>
    <submittedName>
        <fullName evidence="3">Alpha/beta fold hydrolase</fullName>
    </submittedName>
</protein>
<dbReference type="PANTHER" id="PTHR43798">
    <property type="entry name" value="MONOACYLGLYCEROL LIPASE"/>
    <property type="match status" value="1"/>
</dbReference>
<dbReference type="InterPro" id="IPR029058">
    <property type="entry name" value="AB_hydrolase_fold"/>
</dbReference>
<dbReference type="Pfam" id="PF12697">
    <property type="entry name" value="Abhydrolase_6"/>
    <property type="match status" value="1"/>
</dbReference>
<evidence type="ECO:0000259" key="2">
    <source>
        <dbReference type="Pfam" id="PF12697"/>
    </source>
</evidence>
<dbReference type="AlphaFoldDB" id="A0A7K3LYU2"/>
<feature type="domain" description="AB hydrolase-1" evidence="2">
    <location>
        <begin position="30"/>
        <end position="253"/>
    </location>
</feature>
<evidence type="ECO:0000313" key="4">
    <source>
        <dbReference type="Proteomes" id="UP000460435"/>
    </source>
</evidence>
<sequence>MATYSTVESSVVSRDGTEIVYWTSGDGSPIVLVHGAPADHTRWRPLLPYVEEHLTVHAMDRRGSGASGDAVAYSLEREYEDVAAVIDAVAAACGQNVDVYGHSHGAMAAFGAATLTANLRKLVLYEGWPAPDPSIYALPVEVMERMNHLLADGNRGGVVETLFRAIENVSDEDVAWLRSAPSWPGRVAAAEALPREISAETRARLEPEQAAKITVPVLLVTGEESTDPAKAEVDTVADALPDARHLELAGQQHIGDILAPETFATHLLQFLHGSP</sequence>
<comment type="caution">
    <text evidence="3">The sequence shown here is derived from an EMBL/GenBank/DDBJ whole genome shotgun (WGS) entry which is preliminary data.</text>
</comment>
<gene>
    <name evidence="3" type="ORF">F7O44_03755</name>
</gene>
<reference evidence="3 4" key="1">
    <citation type="submission" date="2019-11" db="EMBL/GenBank/DDBJ databases">
        <authorList>
            <person name="Li X.-J."/>
            <person name="Feng X.-M."/>
        </authorList>
    </citation>
    <scope>NUCLEOTIDE SEQUENCE [LARGE SCALE GENOMIC DNA]</scope>
    <source>
        <strain evidence="3 4">XMNu-373</strain>
    </source>
</reference>
<evidence type="ECO:0000313" key="3">
    <source>
        <dbReference type="EMBL" id="NDL56186.1"/>
    </source>
</evidence>
<dbReference type="Proteomes" id="UP000460435">
    <property type="component" value="Unassembled WGS sequence"/>
</dbReference>
<accession>A0A7K3LYU2</accession>
<dbReference type="InterPro" id="IPR050266">
    <property type="entry name" value="AB_hydrolase_sf"/>
</dbReference>
<proteinExistence type="predicted"/>
<keyword evidence="4" id="KW-1185">Reference proteome</keyword>
<keyword evidence="1 3" id="KW-0378">Hydrolase</keyword>
<dbReference type="PANTHER" id="PTHR43798:SF31">
    <property type="entry name" value="AB HYDROLASE SUPERFAMILY PROTEIN YCLE"/>
    <property type="match status" value="1"/>
</dbReference>
<dbReference type="RefSeq" id="WP_162448808.1">
    <property type="nucleotide sequence ID" value="NZ_WLZY01000001.1"/>
</dbReference>
<dbReference type="GO" id="GO:0016787">
    <property type="term" value="F:hydrolase activity"/>
    <property type="evidence" value="ECO:0007669"/>
    <property type="project" value="UniProtKB-KW"/>
</dbReference>
<name>A0A7K3LYU2_9ACTN</name>
<dbReference type="EMBL" id="WLZY01000001">
    <property type="protein sequence ID" value="NDL56186.1"/>
    <property type="molecule type" value="Genomic_DNA"/>
</dbReference>
<evidence type="ECO:0000256" key="1">
    <source>
        <dbReference type="ARBA" id="ARBA00022801"/>
    </source>
</evidence>
<dbReference type="GO" id="GO:0016020">
    <property type="term" value="C:membrane"/>
    <property type="evidence" value="ECO:0007669"/>
    <property type="project" value="TreeGrafter"/>
</dbReference>